<dbReference type="OrthoDB" id="9772295at2"/>
<evidence type="ECO:0000313" key="2">
    <source>
        <dbReference type="Proteomes" id="UP000297258"/>
    </source>
</evidence>
<name>A0A4Y9SY13_9BURK</name>
<accession>A0A4Y9SY13</accession>
<gene>
    <name evidence="1" type="ORF">E4O92_14060</name>
</gene>
<dbReference type="InterPro" id="IPR014917">
    <property type="entry name" value="DUF1800"/>
</dbReference>
<dbReference type="RefSeq" id="WP_135190363.1">
    <property type="nucleotide sequence ID" value="NZ_SPUM01000094.1"/>
</dbReference>
<dbReference type="PANTHER" id="PTHR43737:SF1">
    <property type="entry name" value="DUF1501 DOMAIN-CONTAINING PROTEIN"/>
    <property type="match status" value="1"/>
</dbReference>
<protein>
    <submittedName>
        <fullName evidence="1">DUF1800 domain-containing protein</fullName>
    </submittedName>
</protein>
<keyword evidence="2" id="KW-1185">Reference proteome</keyword>
<sequence length="548" mass="57476">MLSSAALLTACGGGGGGAAPAVGGPVAGGGNNGGPVAGAITDADASRFLAQASMGANRDQIARVKALGYDGWLEEQFGLAPSISRWDWLVAAGYSDVANRNSEAGFDACAWRKLIASPDTLRQRITLALSEIVVVGIDGLVGAGWKQFTGAAYLDLLETNAFGNYRTLLQAVSQSAAMGEFLTFRGNTKFDPKTGAMPDENYARELMQLFSIGLVQLNLDGTAKSANGQPQETYGLDDITGLARVFTGWDYDMAGGNFNNAPDFKRRPMTQIASRHETGSKTFLGSNIGGGGDGASDLKAALDIIFAHPNVGPFIGKQLIQRLVCSNPTPAYVARVASVFNNDGKGVRGDLKAVIKAILLDDEARNPAVAAGPAFGKQREPILRFVAWARAFNAASASDAWNIGNTSDAATRLGQSPLRSPSVFNFFRPGYVPPNSAIASAGLVAPEFQLTNESSTVGYINYMQTAVSRGVGDVKADYSKLLPLADNAGALLDELNTVLAAGQLQSATLTILRTALDSMPTGSDTVRLNRIYAALVLVLAAPEFTILH</sequence>
<dbReference type="EMBL" id="SPUM01000094">
    <property type="protein sequence ID" value="TFW31322.1"/>
    <property type="molecule type" value="Genomic_DNA"/>
</dbReference>
<dbReference type="PANTHER" id="PTHR43737">
    <property type="entry name" value="BLL7424 PROTEIN"/>
    <property type="match status" value="1"/>
</dbReference>
<dbReference type="Pfam" id="PF08811">
    <property type="entry name" value="DUF1800"/>
    <property type="match status" value="1"/>
</dbReference>
<proteinExistence type="predicted"/>
<dbReference type="AlphaFoldDB" id="A0A4Y9SY13"/>
<dbReference type="Proteomes" id="UP000297258">
    <property type="component" value="Unassembled WGS sequence"/>
</dbReference>
<organism evidence="1 2">
    <name type="scientific">Massilia horti</name>
    <dbReference type="NCBI Taxonomy" id="2562153"/>
    <lineage>
        <taxon>Bacteria</taxon>
        <taxon>Pseudomonadati</taxon>
        <taxon>Pseudomonadota</taxon>
        <taxon>Betaproteobacteria</taxon>
        <taxon>Burkholderiales</taxon>
        <taxon>Oxalobacteraceae</taxon>
        <taxon>Telluria group</taxon>
        <taxon>Massilia</taxon>
    </lineage>
</organism>
<comment type="caution">
    <text evidence="1">The sequence shown here is derived from an EMBL/GenBank/DDBJ whole genome shotgun (WGS) entry which is preliminary data.</text>
</comment>
<evidence type="ECO:0000313" key="1">
    <source>
        <dbReference type="EMBL" id="TFW31322.1"/>
    </source>
</evidence>
<reference evidence="1 2" key="1">
    <citation type="submission" date="2019-03" db="EMBL/GenBank/DDBJ databases">
        <title>Draft genome of Massilia hortus sp. nov., a novel bacterial species of the Oxalobacteraceae family.</title>
        <authorList>
            <person name="Peta V."/>
            <person name="Raths R."/>
            <person name="Bucking H."/>
        </authorList>
    </citation>
    <scope>NUCLEOTIDE SEQUENCE [LARGE SCALE GENOMIC DNA]</scope>
    <source>
        <strain evidence="1 2">ONC3</strain>
    </source>
</reference>